<accession>A0A6N8DJ70</accession>
<reference evidence="1 2" key="1">
    <citation type="submission" date="2019-11" db="EMBL/GenBank/DDBJ databases">
        <title>Whole-genome sequence of a Rhodoblastus acidophilus DSM 142.</title>
        <authorList>
            <person name="Kyndt J.A."/>
            <person name="Meyer T.E."/>
        </authorList>
    </citation>
    <scope>NUCLEOTIDE SEQUENCE [LARGE SCALE GENOMIC DNA]</scope>
    <source>
        <strain evidence="1 2">DSM 142</strain>
    </source>
</reference>
<dbReference type="RefSeq" id="WP_155444561.1">
    <property type="nucleotide sequence ID" value="NZ_JAOQNR010000002.1"/>
</dbReference>
<protein>
    <submittedName>
        <fullName evidence="1">Uncharacterized protein</fullName>
    </submittedName>
</protein>
<gene>
    <name evidence="1" type="ORF">GJ654_02630</name>
</gene>
<dbReference type="Proteomes" id="UP000439113">
    <property type="component" value="Unassembled WGS sequence"/>
</dbReference>
<sequence>METTAHEMDAHIRVTLAEPELTALDAWRERQPDAPERAEALRRLAAMALREVGGSETIALADLNASNDE</sequence>
<dbReference type="AlphaFoldDB" id="A0A6N8DJ70"/>
<dbReference type="EMBL" id="WNKS01000002">
    <property type="protein sequence ID" value="MTV29886.1"/>
    <property type="molecule type" value="Genomic_DNA"/>
</dbReference>
<comment type="caution">
    <text evidence="1">The sequence shown here is derived from an EMBL/GenBank/DDBJ whole genome shotgun (WGS) entry which is preliminary data.</text>
</comment>
<name>A0A6N8DJ70_RHOAC</name>
<evidence type="ECO:0000313" key="1">
    <source>
        <dbReference type="EMBL" id="MTV29886.1"/>
    </source>
</evidence>
<evidence type="ECO:0000313" key="2">
    <source>
        <dbReference type="Proteomes" id="UP000439113"/>
    </source>
</evidence>
<organism evidence="1 2">
    <name type="scientific">Rhodoblastus acidophilus</name>
    <name type="common">Rhodopseudomonas acidophila</name>
    <dbReference type="NCBI Taxonomy" id="1074"/>
    <lineage>
        <taxon>Bacteria</taxon>
        <taxon>Pseudomonadati</taxon>
        <taxon>Pseudomonadota</taxon>
        <taxon>Alphaproteobacteria</taxon>
        <taxon>Hyphomicrobiales</taxon>
        <taxon>Rhodoblastaceae</taxon>
        <taxon>Rhodoblastus</taxon>
    </lineage>
</organism>
<proteinExistence type="predicted"/>